<evidence type="ECO:0000259" key="3">
    <source>
        <dbReference type="Pfam" id="PF00692"/>
    </source>
</evidence>
<name>A0A8D2ES89_THEGE</name>
<reference evidence="4" key="2">
    <citation type="submission" date="2025-08" db="UniProtKB">
        <authorList>
            <consortium name="Ensembl"/>
        </authorList>
    </citation>
    <scope>IDENTIFICATION</scope>
</reference>
<dbReference type="GO" id="GO:0004170">
    <property type="term" value="F:dUTP diphosphatase activity"/>
    <property type="evidence" value="ECO:0007669"/>
    <property type="project" value="InterPro"/>
</dbReference>
<keyword evidence="5" id="KW-1185">Reference proteome</keyword>
<dbReference type="InterPro" id="IPR036157">
    <property type="entry name" value="dUTPase-like_sf"/>
</dbReference>
<sequence length="139" mass="15637">LQLRQHAACFVWLSEHPMASTRGSMQVASYDLYRTYDDTIPPTEKALVKMDTQTALPSGCYGRVAPWSGLAAKHFLDVGTGVREKDYSVHVDRVLFNFGKKKFEVGGAWWLKPVIPALWEAEVGGSLEVRSLRPAWPTW</sequence>
<dbReference type="Gene3D" id="2.70.40.10">
    <property type="match status" value="1"/>
</dbReference>
<dbReference type="PANTHER" id="PTHR11241">
    <property type="entry name" value="DEOXYURIDINE 5'-TRIPHOSPHATE NUCLEOTIDOHYDROLASE"/>
    <property type="match status" value="1"/>
</dbReference>
<comment type="pathway">
    <text evidence="1">Pyrimidine metabolism; dUMP biosynthesis; dUMP from dCTP (dUTP route): step 2/2.</text>
</comment>
<dbReference type="SUPFAM" id="SSF51283">
    <property type="entry name" value="dUTPase-like"/>
    <property type="match status" value="1"/>
</dbReference>
<dbReference type="Proteomes" id="UP000694411">
    <property type="component" value="Chromosome 20"/>
</dbReference>
<protein>
    <recommendedName>
        <fullName evidence="3">dUTPase-like domain-containing protein</fullName>
    </recommendedName>
</protein>
<dbReference type="GO" id="GO:0000287">
    <property type="term" value="F:magnesium ion binding"/>
    <property type="evidence" value="ECO:0007669"/>
    <property type="project" value="InterPro"/>
</dbReference>
<dbReference type="InterPro" id="IPR008181">
    <property type="entry name" value="dUTPase"/>
</dbReference>
<dbReference type="Ensembl" id="ENSTGET00000013254.1">
    <property type="protein sequence ID" value="ENSTGEP00000011015.1"/>
    <property type="gene ID" value="ENSTGEG00000009010.1"/>
</dbReference>
<proteinExistence type="predicted"/>
<dbReference type="InterPro" id="IPR029054">
    <property type="entry name" value="dUTPase-like"/>
</dbReference>
<dbReference type="GO" id="GO:0006226">
    <property type="term" value="P:dUMP biosynthetic process"/>
    <property type="evidence" value="ECO:0007669"/>
    <property type="project" value="InterPro"/>
</dbReference>
<dbReference type="AlphaFoldDB" id="A0A8D2ES89"/>
<evidence type="ECO:0000256" key="2">
    <source>
        <dbReference type="ARBA" id="ARBA00023080"/>
    </source>
</evidence>
<organism evidence="4 5">
    <name type="scientific">Theropithecus gelada</name>
    <name type="common">Gelada baboon</name>
    <dbReference type="NCBI Taxonomy" id="9565"/>
    <lineage>
        <taxon>Eukaryota</taxon>
        <taxon>Metazoa</taxon>
        <taxon>Chordata</taxon>
        <taxon>Craniata</taxon>
        <taxon>Vertebrata</taxon>
        <taxon>Euteleostomi</taxon>
        <taxon>Mammalia</taxon>
        <taxon>Eutheria</taxon>
        <taxon>Euarchontoglires</taxon>
        <taxon>Primates</taxon>
        <taxon>Haplorrhini</taxon>
        <taxon>Catarrhini</taxon>
        <taxon>Cercopithecidae</taxon>
        <taxon>Cercopithecinae</taxon>
        <taxon>Theropithecus</taxon>
    </lineage>
</organism>
<dbReference type="PANTHER" id="PTHR11241:SF8">
    <property type="entry name" value="DUTPASE-LIKE DOMAIN-CONTAINING PROTEIN"/>
    <property type="match status" value="1"/>
</dbReference>
<reference evidence="4" key="1">
    <citation type="submission" date="2018-05" db="EMBL/GenBank/DDBJ databases">
        <title>Whole genome of Theropithecus gelada.</title>
        <authorList>
            <person name="Chiou K.L."/>
            <person name="Snyder-Mackler N."/>
        </authorList>
    </citation>
    <scope>NUCLEOTIDE SEQUENCE [LARGE SCALE GENOMIC DNA]</scope>
</reference>
<keyword evidence="2" id="KW-0546">Nucleotide metabolism</keyword>
<evidence type="ECO:0000313" key="5">
    <source>
        <dbReference type="Proteomes" id="UP000694411"/>
    </source>
</evidence>
<dbReference type="Pfam" id="PF00692">
    <property type="entry name" value="dUTPase"/>
    <property type="match status" value="1"/>
</dbReference>
<evidence type="ECO:0000256" key="1">
    <source>
        <dbReference type="ARBA" id="ARBA00005142"/>
    </source>
</evidence>
<accession>A0A8D2ES89</accession>
<feature type="domain" description="dUTPase-like" evidence="3">
    <location>
        <begin position="21"/>
        <end position="105"/>
    </location>
</feature>
<reference evidence="4" key="3">
    <citation type="submission" date="2025-09" db="UniProtKB">
        <authorList>
            <consortium name="Ensembl"/>
        </authorList>
    </citation>
    <scope>IDENTIFICATION</scope>
</reference>
<evidence type="ECO:0000313" key="4">
    <source>
        <dbReference type="Ensembl" id="ENSTGEP00000011015.1"/>
    </source>
</evidence>
<dbReference type="GO" id="GO:0046081">
    <property type="term" value="P:dUTP catabolic process"/>
    <property type="evidence" value="ECO:0007669"/>
    <property type="project" value="InterPro"/>
</dbReference>